<organism evidence="2 3">
    <name type="scientific">Kibdelosporangium philippinense</name>
    <dbReference type="NCBI Taxonomy" id="211113"/>
    <lineage>
        <taxon>Bacteria</taxon>
        <taxon>Bacillati</taxon>
        <taxon>Actinomycetota</taxon>
        <taxon>Actinomycetes</taxon>
        <taxon>Pseudonocardiales</taxon>
        <taxon>Pseudonocardiaceae</taxon>
        <taxon>Kibdelosporangium</taxon>
    </lineage>
</organism>
<evidence type="ECO:0000256" key="1">
    <source>
        <dbReference type="SAM" id="MobiDB-lite"/>
    </source>
</evidence>
<gene>
    <name evidence="2" type="ORF">LWC34_50595</name>
</gene>
<evidence type="ECO:0000313" key="2">
    <source>
        <dbReference type="EMBL" id="MCE7011003.1"/>
    </source>
</evidence>
<comment type="caution">
    <text evidence="2">The sequence shown here is derived from an EMBL/GenBank/DDBJ whole genome shotgun (WGS) entry which is preliminary data.</text>
</comment>
<reference evidence="2 3" key="1">
    <citation type="submission" date="2021-12" db="EMBL/GenBank/DDBJ databases">
        <title>Genome sequence of Kibdelosporangium philippinense ATCC 49844.</title>
        <authorList>
            <person name="Fedorov E.A."/>
            <person name="Omeragic M."/>
            <person name="Shalygina K.F."/>
            <person name="Maclea K.S."/>
        </authorList>
    </citation>
    <scope>NUCLEOTIDE SEQUENCE [LARGE SCALE GENOMIC DNA]</scope>
    <source>
        <strain evidence="2 3">ATCC 49844</strain>
    </source>
</reference>
<keyword evidence="3" id="KW-1185">Reference proteome</keyword>
<name>A0ABS8ZTF7_9PSEU</name>
<feature type="region of interest" description="Disordered" evidence="1">
    <location>
        <begin position="13"/>
        <end position="56"/>
    </location>
</feature>
<feature type="compositionally biased region" description="Low complexity" evidence="1">
    <location>
        <begin position="18"/>
        <end position="42"/>
    </location>
</feature>
<dbReference type="RefSeq" id="WP_233733309.1">
    <property type="nucleotide sequence ID" value="NZ_JAJVCN010000004.1"/>
</dbReference>
<proteinExistence type="predicted"/>
<sequence>MAAVLVVTSACAAGGESPQQPAPTVTSTPTTTTTEPSVTLPPITRPSTKPTGGGAGEVSVEGTVVAGVEATCVLLQTGSENYLLLGADPRVAVPGRRIAVRGKVEPGMATICMQGTPLVVSEARAIQ</sequence>
<protein>
    <submittedName>
        <fullName evidence="2">Uncharacterized protein</fullName>
    </submittedName>
</protein>
<dbReference type="EMBL" id="JAJVCN010000004">
    <property type="protein sequence ID" value="MCE7011003.1"/>
    <property type="molecule type" value="Genomic_DNA"/>
</dbReference>
<dbReference type="Proteomes" id="UP001521150">
    <property type="component" value="Unassembled WGS sequence"/>
</dbReference>
<accession>A0ABS8ZTF7</accession>
<evidence type="ECO:0000313" key="3">
    <source>
        <dbReference type="Proteomes" id="UP001521150"/>
    </source>
</evidence>